<name>A0A5A7UV68_CUCMM</name>
<proteinExistence type="predicted"/>
<evidence type="ECO:0000313" key="2">
    <source>
        <dbReference type="EMBL" id="KAA0057391.1"/>
    </source>
</evidence>
<feature type="compositionally biased region" description="Basic and acidic residues" evidence="1">
    <location>
        <begin position="150"/>
        <end position="169"/>
    </location>
</feature>
<gene>
    <name evidence="3" type="ORF">E5676_scaffold216G00610</name>
    <name evidence="2" type="ORF">E6C27_scaffold280G002610</name>
</gene>
<sequence length="169" mass="19353">MDDHMTKDAPKNAKKKKDWLRDDARLYLQIKNSIENEIIELVDHCDGVCYQLLYAPYKKITVELALFLPFSPDVKVQQAQPEKMIVMIFLNGLLPEFGMAKAHILFDSKIPSLDDTFTHVLRIESSSNGISIHQSNSALISKNTNPRAPRAMDDNVQRKIYDHRKPDST</sequence>
<dbReference type="OrthoDB" id="1001643at2759"/>
<evidence type="ECO:0000313" key="5">
    <source>
        <dbReference type="Proteomes" id="UP000321947"/>
    </source>
</evidence>
<evidence type="ECO:0000313" key="3">
    <source>
        <dbReference type="EMBL" id="TYK30088.1"/>
    </source>
</evidence>
<dbReference type="EMBL" id="SSTD01000775">
    <property type="protein sequence ID" value="TYK30088.1"/>
    <property type="molecule type" value="Genomic_DNA"/>
</dbReference>
<evidence type="ECO:0000256" key="1">
    <source>
        <dbReference type="SAM" id="MobiDB-lite"/>
    </source>
</evidence>
<evidence type="ECO:0000313" key="4">
    <source>
        <dbReference type="Proteomes" id="UP000321393"/>
    </source>
</evidence>
<protein>
    <submittedName>
        <fullName evidence="2">Uncharacterized protein</fullName>
    </submittedName>
</protein>
<reference evidence="4 5" key="1">
    <citation type="submission" date="2019-08" db="EMBL/GenBank/DDBJ databases">
        <title>Draft genome sequences of two oriental melons (Cucumis melo L. var makuwa).</title>
        <authorList>
            <person name="Kwon S.-Y."/>
        </authorList>
    </citation>
    <scope>NUCLEOTIDE SEQUENCE [LARGE SCALE GENOMIC DNA]</scope>
    <source>
        <strain evidence="5">cv. Chang Bougi</strain>
        <strain evidence="4">cv. SW 3</strain>
        <tissue evidence="2">Leaf</tissue>
    </source>
</reference>
<dbReference type="EMBL" id="SSTE01007195">
    <property type="protein sequence ID" value="KAA0057391.1"/>
    <property type="molecule type" value="Genomic_DNA"/>
</dbReference>
<feature type="region of interest" description="Disordered" evidence="1">
    <location>
        <begin position="141"/>
        <end position="169"/>
    </location>
</feature>
<dbReference type="Proteomes" id="UP000321393">
    <property type="component" value="Unassembled WGS sequence"/>
</dbReference>
<comment type="caution">
    <text evidence="2">The sequence shown here is derived from an EMBL/GenBank/DDBJ whole genome shotgun (WGS) entry which is preliminary data.</text>
</comment>
<organism evidence="2 4">
    <name type="scientific">Cucumis melo var. makuwa</name>
    <name type="common">Oriental melon</name>
    <dbReference type="NCBI Taxonomy" id="1194695"/>
    <lineage>
        <taxon>Eukaryota</taxon>
        <taxon>Viridiplantae</taxon>
        <taxon>Streptophyta</taxon>
        <taxon>Embryophyta</taxon>
        <taxon>Tracheophyta</taxon>
        <taxon>Spermatophyta</taxon>
        <taxon>Magnoliopsida</taxon>
        <taxon>eudicotyledons</taxon>
        <taxon>Gunneridae</taxon>
        <taxon>Pentapetalae</taxon>
        <taxon>rosids</taxon>
        <taxon>fabids</taxon>
        <taxon>Cucurbitales</taxon>
        <taxon>Cucurbitaceae</taxon>
        <taxon>Benincaseae</taxon>
        <taxon>Cucumis</taxon>
    </lineage>
</organism>
<dbReference type="Proteomes" id="UP000321947">
    <property type="component" value="Unassembled WGS sequence"/>
</dbReference>
<accession>A0A5A7UV68</accession>
<dbReference type="AlphaFoldDB" id="A0A5A7UV68"/>